<sequence>MKDLLLQKDLKVRIMGLLWKDFYESSGVVEAQEPEIDDARDGRGRARDNRSKLTSILDAETTIPQFVGLELPSSFDILNPHSTSSCLYLMIFLSEKLIYIEPRRTSINH</sequence>
<gene>
    <name evidence="1" type="ORF">LSAA_4835</name>
</gene>
<organism evidence="1 2">
    <name type="scientific">Lepeophtheirus salmonis</name>
    <name type="common">Salmon louse</name>
    <name type="synonym">Caligus salmonis</name>
    <dbReference type="NCBI Taxonomy" id="72036"/>
    <lineage>
        <taxon>Eukaryota</taxon>
        <taxon>Metazoa</taxon>
        <taxon>Ecdysozoa</taxon>
        <taxon>Arthropoda</taxon>
        <taxon>Crustacea</taxon>
        <taxon>Multicrustacea</taxon>
        <taxon>Hexanauplia</taxon>
        <taxon>Copepoda</taxon>
        <taxon>Siphonostomatoida</taxon>
        <taxon>Caligidae</taxon>
        <taxon>Lepeophtheirus</taxon>
    </lineage>
</organism>
<dbReference type="Proteomes" id="UP000675881">
    <property type="component" value="Chromosome 14"/>
</dbReference>
<reference evidence="1" key="1">
    <citation type="submission" date="2021-02" db="EMBL/GenBank/DDBJ databases">
        <authorList>
            <person name="Bekaert M."/>
        </authorList>
    </citation>
    <scope>NUCLEOTIDE SEQUENCE</scope>
    <source>
        <strain evidence="1">IoA-00</strain>
    </source>
</reference>
<accession>A0A7R8H400</accession>
<evidence type="ECO:0000313" key="2">
    <source>
        <dbReference type="Proteomes" id="UP000675881"/>
    </source>
</evidence>
<proteinExistence type="predicted"/>
<protein>
    <submittedName>
        <fullName evidence="1">(salmon louse) hypothetical protein</fullName>
    </submittedName>
</protein>
<dbReference type="AlphaFoldDB" id="A0A7R8H400"/>
<name>A0A7R8H400_LEPSM</name>
<keyword evidence="2" id="KW-1185">Reference proteome</keyword>
<dbReference type="EMBL" id="HG994593">
    <property type="protein sequence ID" value="CAF2851122.1"/>
    <property type="molecule type" value="Genomic_DNA"/>
</dbReference>
<evidence type="ECO:0000313" key="1">
    <source>
        <dbReference type="EMBL" id="CAF2851122.1"/>
    </source>
</evidence>